<name>A0A9D1A0M7_9ACTN</name>
<gene>
    <name evidence="1" type="ORF">IAA69_00335</name>
</gene>
<reference evidence="1" key="1">
    <citation type="submission" date="2020-10" db="EMBL/GenBank/DDBJ databases">
        <authorList>
            <person name="Gilroy R."/>
        </authorList>
    </citation>
    <scope>NUCLEOTIDE SEQUENCE</scope>
    <source>
        <strain evidence="1">ChiGjej1B1-2707</strain>
    </source>
</reference>
<reference evidence="1" key="2">
    <citation type="journal article" date="2021" name="PeerJ">
        <title>Extensive microbial diversity within the chicken gut microbiome revealed by metagenomics and culture.</title>
        <authorList>
            <person name="Gilroy R."/>
            <person name="Ravi A."/>
            <person name="Getino M."/>
            <person name="Pursley I."/>
            <person name="Horton D.L."/>
            <person name="Alikhan N.F."/>
            <person name="Baker D."/>
            <person name="Gharbi K."/>
            <person name="Hall N."/>
            <person name="Watson M."/>
            <person name="Adriaenssens E.M."/>
            <person name="Foster-Nyarko E."/>
            <person name="Jarju S."/>
            <person name="Secka A."/>
            <person name="Antonio M."/>
            <person name="Oren A."/>
            <person name="Chaudhuri R.R."/>
            <person name="La Ragione R."/>
            <person name="Hildebrand F."/>
            <person name="Pallen M.J."/>
        </authorList>
    </citation>
    <scope>NUCLEOTIDE SEQUENCE</scope>
    <source>
        <strain evidence="1">ChiGjej1B1-2707</strain>
    </source>
</reference>
<dbReference type="AlphaFoldDB" id="A0A9D1A0M7"/>
<proteinExistence type="predicted"/>
<evidence type="ECO:0000313" key="2">
    <source>
        <dbReference type="Proteomes" id="UP000824261"/>
    </source>
</evidence>
<evidence type="ECO:0000313" key="1">
    <source>
        <dbReference type="EMBL" id="HIR00716.1"/>
    </source>
</evidence>
<protein>
    <submittedName>
        <fullName evidence="1">Uncharacterized protein</fullName>
    </submittedName>
</protein>
<dbReference type="Proteomes" id="UP000824261">
    <property type="component" value="Unassembled WGS sequence"/>
</dbReference>
<accession>A0A9D1A0M7</accession>
<dbReference type="EMBL" id="DVGB01000004">
    <property type="protein sequence ID" value="HIR00716.1"/>
    <property type="molecule type" value="Genomic_DNA"/>
</dbReference>
<organism evidence="1 2">
    <name type="scientific">Candidatus Aveggerthella stercoripullorum</name>
    <dbReference type="NCBI Taxonomy" id="2840688"/>
    <lineage>
        <taxon>Bacteria</taxon>
        <taxon>Bacillati</taxon>
        <taxon>Actinomycetota</taxon>
        <taxon>Coriobacteriia</taxon>
        <taxon>Eggerthellales</taxon>
        <taxon>Eggerthellaceae</taxon>
        <taxon>Eggerthellaceae incertae sedis</taxon>
        <taxon>Candidatus Aveggerthella</taxon>
    </lineage>
</organism>
<sequence>MVGSALEILSTICLIWRKTARLFRMNTLWVRRLEIKGPHAFLRQGSFNRAIFQLHCRFQCSSGLACLESALAKSINAMSFALMPGGFVRCELGRAEPGAKMSVLTLMALFFTLKLTTLRKLWIK</sequence>
<comment type="caution">
    <text evidence="1">The sequence shown here is derived from an EMBL/GenBank/DDBJ whole genome shotgun (WGS) entry which is preliminary data.</text>
</comment>